<evidence type="ECO:0000256" key="1">
    <source>
        <dbReference type="SAM" id="MobiDB-lite"/>
    </source>
</evidence>
<reference evidence="2 3" key="1">
    <citation type="submission" date="2016-10" db="EMBL/GenBank/DDBJ databases">
        <authorList>
            <person name="de Groot N.N."/>
        </authorList>
    </citation>
    <scope>NUCLEOTIDE SEQUENCE [LARGE SCALE GENOMIC DNA]</scope>
    <source>
        <strain evidence="2 3">R5</strain>
    </source>
</reference>
<dbReference type="Proteomes" id="UP000199245">
    <property type="component" value="Unassembled WGS sequence"/>
</dbReference>
<evidence type="ECO:0000313" key="3">
    <source>
        <dbReference type="Proteomes" id="UP000199245"/>
    </source>
</evidence>
<gene>
    <name evidence="2" type="ORF">SAMN05216337_105052</name>
</gene>
<dbReference type="RefSeq" id="WP_092089284.1">
    <property type="nucleotide sequence ID" value="NZ_FMZW01000050.1"/>
</dbReference>
<organism evidence="2 3">
    <name type="scientific">Bradyrhizobium brasilense</name>
    <dbReference type="NCBI Taxonomy" id="1419277"/>
    <lineage>
        <taxon>Bacteria</taxon>
        <taxon>Pseudomonadati</taxon>
        <taxon>Pseudomonadota</taxon>
        <taxon>Alphaproteobacteria</taxon>
        <taxon>Hyphomicrobiales</taxon>
        <taxon>Nitrobacteraceae</taxon>
        <taxon>Bradyrhizobium</taxon>
    </lineage>
</organism>
<evidence type="ECO:0000313" key="2">
    <source>
        <dbReference type="EMBL" id="SDF29835.1"/>
    </source>
</evidence>
<dbReference type="AlphaFoldDB" id="A0A1G7JYE0"/>
<name>A0A1G7JYE0_9BRAD</name>
<protein>
    <recommendedName>
        <fullName evidence="4">CopG family transcriptional regulator</fullName>
    </recommendedName>
</protein>
<sequence length="65" mass="7271">MAEKKKAGRPGRKPPPGVKKQFLTSMDPEIIRRIKSAAALRETTASLVMEQAAAEWLERHQDGKK</sequence>
<evidence type="ECO:0008006" key="4">
    <source>
        <dbReference type="Google" id="ProtNLM"/>
    </source>
</evidence>
<dbReference type="Gene3D" id="1.10.1220.10">
    <property type="entry name" value="Met repressor-like"/>
    <property type="match status" value="1"/>
</dbReference>
<accession>A0A1G7JYE0</accession>
<proteinExistence type="predicted"/>
<dbReference type="EMBL" id="FMZW01000050">
    <property type="protein sequence ID" value="SDF29835.1"/>
    <property type="molecule type" value="Genomic_DNA"/>
</dbReference>
<feature type="region of interest" description="Disordered" evidence="1">
    <location>
        <begin position="1"/>
        <end position="22"/>
    </location>
</feature>
<dbReference type="InterPro" id="IPR013321">
    <property type="entry name" value="Arc_rbn_hlx_hlx"/>
</dbReference>
<dbReference type="GO" id="GO:0006355">
    <property type="term" value="P:regulation of DNA-templated transcription"/>
    <property type="evidence" value="ECO:0007669"/>
    <property type="project" value="InterPro"/>
</dbReference>
<feature type="compositionally biased region" description="Basic residues" evidence="1">
    <location>
        <begin position="1"/>
        <end position="12"/>
    </location>
</feature>